<evidence type="ECO:0000313" key="1">
    <source>
        <dbReference type="EMBL" id="MCS5727493.1"/>
    </source>
</evidence>
<proteinExistence type="predicted"/>
<evidence type="ECO:0000313" key="2">
    <source>
        <dbReference type="Proteomes" id="UP001165587"/>
    </source>
</evidence>
<dbReference type="AlphaFoldDB" id="A0AA42BWX7"/>
<accession>A0AA42BWX7</accession>
<dbReference type="SUPFAM" id="SSF51735">
    <property type="entry name" value="NAD(P)-binding Rossmann-fold domains"/>
    <property type="match status" value="1"/>
</dbReference>
<dbReference type="Proteomes" id="UP001165587">
    <property type="component" value="Unassembled WGS sequence"/>
</dbReference>
<name>A0AA42BWX7_9MICO</name>
<organism evidence="1 2">
    <name type="scientific">Herbiconiux oxytropis</name>
    <dbReference type="NCBI Taxonomy" id="2970915"/>
    <lineage>
        <taxon>Bacteria</taxon>
        <taxon>Bacillati</taxon>
        <taxon>Actinomycetota</taxon>
        <taxon>Actinomycetes</taxon>
        <taxon>Micrococcales</taxon>
        <taxon>Microbacteriaceae</taxon>
        <taxon>Herbiconiux</taxon>
    </lineage>
</organism>
<dbReference type="EMBL" id="JANLCK010000011">
    <property type="protein sequence ID" value="MCS5727493.1"/>
    <property type="molecule type" value="Genomic_DNA"/>
</dbReference>
<dbReference type="RefSeq" id="WP_259530483.1">
    <property type="nucleotide sequence ID" value="NZ_JANLCK010000011.1"/>
</dbReference>
<sequence length="114" mass="12084">MSEDNVGGRALAEALLEESQEVAVLSRDVEPFALLVNSYADSIVPAELRHADLPTITEALTCIEQSLPAVDVVALVGADDDERMRAAGDFLLARWPEAELVIVSAARPLAAVTA</sequence>
<gene>
    <name evidence="1" type="ORF">N1028_16480</name>
</gene>
<reference evidence="1" key="1">
    <citation type="submission" date="2022-08" db="EMBL/GenBank/DDBJ databases">
        <authorList>
            <person name="Deng Y."/>
            <person name="Han X.-F."/>
            <person name="Zhang Y.-Q."/>
        </authorList>
    </citation>
    <scope>NUCLEOTIDE SEQUENCE</scope>
    <source>
        <strain evidence="1">CPCC 203407</strain>
    </source>
</reference>
<keyword evidence="2" id="KW-1185">Reference proteome</keyword>
<dbReference type="InterPro" id="IPR036291">
    <property type="entry name" value="NAD(P)-bd_dom_sf"/>
</dbReference>
<comment type="caution">
    <text evidence="1">The sequence shown here is derived from an EMBL/GenBank/DDBJ whole genome shotgun (WGS) entry which is preliminary data.</text>
</comment>
<protein>
    <submittedName>
        <fullName evidence="1">Uncharacterized protein</fullName>
    </submittedName>
</protein>